<gene>
    <name evidence="6" type="ORF">GCM10007932_28460</name>
</gene>
<dbReference type="Proteomes" id="UP001156690">
    <property type="component" value="Unassembled WGS sequence"/>
</dbReference>
<keyword evidence="3" id="KW-0378">Hydrolase</keyword>
<name>A0AAV5NU08_9VIBR</name>
<dbReference type="GO" id="GO:0000272">
    <property type="term" value="P:polysaccharide catabolic process"/>
    <property type="evidence" value="ECO:0007669"/>
    <property type="project" value="InterPro"/>
</dbReference>
<dbReference type="CDD" id="cd10803">
    <property type="entry name" value="YdjC_EF3048_like"/>
    <property type="match status" value="1"/>
</dbReference>
<keyword evidence="7" id="KW-1185">Reference proteome</keyword>
<evidence type="ECO:0000256" key="4">
    <source>
        <dbReference type="ARBA" id="ARBA00022842"/>
    </source>
</evidence>
<dbReference type="RefSeq" id="WP_126609932.1">
    <property type="nucleotide sequence ID" value="NZ_AP025144.1"/>
</dbReference>
<comment type="caution">
    <text evidence="6">The sequence shown here is derived from an EMBL/GenBank/DDBJ whole genome shotgun (WGS) entry which is preliminary data.</text>
</comment>
<dbReference type="SUPFAM" id="SSF88713">
    <property type="entry name" value="Glycoside hydrolase/deacetylase"/>
    <property type="match status" value="1"/>
</dbReference>
<keyword evidence="5" id="KW-0119">Carbohydrate metabolism</keyword>
<protein>
    <submittedName>
        <fullName evidence="6">Carbohydrate deacetylase</fullName>
    </submittedName>
</protein>
<dbReference type="EMBL" id="BSNX01000030">
    <property type="protein sequence ID" value="GLQ73486.1"/>
    <property type="molecule type" value="Genomic_DNA"/>
</dbReference>
<evidence type="ECO:0000256" key="5">
    <source>
        <dbReference type="ARBA" id="ARBA00023277"/>
    </source>
</evidence>
<dbReference type="Pfam" id="PF04794">
    <property type="entry name" value="YdjC"/>
    <property type="match status" value="1"/>
</dbReference>
<evidence type="ECO:0000313" key="6">
    <source>
        <dbReference type="EMBL" id="GLQ73486.1"/>
    </source>
</evidence>
<proteinExistence type="predicted"/>
<evidence type="ECO:0000256" key="2">
    <source>
        <dbReference type="ARBA" id="ARBA00022723"/>
    </source>
</evidence>
<dbReference type="GO" id="GO:0046872">
    <property type="term" value="F:metal ion binding"/>
    <property type="evidence" value="ECO:0007669"/>
    <property type="project" value="UniProtKB-KW"/>
</dbReference>
<evidence type="ECO:0000313" key="7">
    <source>
        <dbReference type="Proteomes" id="UP001156690"/>
    </source>
</evidence>
<dbReference type="PANTHER" id="PTHR31609:SF1">
    <property type="entry name" value="CARBOHYDRATE DEACETYLASE"/>
    <property type="match status" value="1"/>
</dbReference>
<dbReference type="GO" id="GO:0019213">
    <property type="term" value="F:deacetylase activity"/>
    <property type="evidence" value="ECO:0007669"/>
    <property type="project" value="TreeGrafter"/>
</dbReference>
<comment type="cofactor">
    <cofactor evidence="1">
        <name>Mg(2+)</name>
        <dbReference type="ChEBI" id="CHEBI:18420"/>
    </cofactor>
</comment>
<dbReference type="InterPro" id="IPR011330">
    <property type="entry name" value="Glyco_hydro/deAcase_b/a-brl"/>
</dbReference>
<dbReference type="InterPro" id="IPR022948">
    <property type="entry name" value="COD_ChbG_bac"/>
</dbReference>
<dbReference type="InterPro" id="IPR006879">
    <property type="entry name" value="YdjC-like"/>
</dbReference>
<dbReference type="GO" id="GO:0016811">
    <property type="term" value="F:hydrolase activity, acting on carbon-nitrogen (but not peptide) bonds, in linear amides"/>
    <property type="evidence" value="ECO:0007669"/>
    <property type="project" value="InterPro"/>
</dbReference>
<sequence length="246" mass="27583">MHVIFNADDFGLTHGVNQGIKDAHLKGVVNSTTLMVGMSADKEAVEMAKALPNLKVGIHLRFTAGKPLTNMPNLLGEDECFPVQPDFWSRRDFCADAVESEVRAQLRYFDELGLTLSHIDSHHHAHRHPQILPIVERIAAERGVPLREQSIDGVRYQFTDKFFDDTVSMDALLSLIATYKDRCDVLEVMCHPARIDEHLEQISSYVIPREKERTVLTDPQLTSSLKDMGVTVSDYSAVALVVESTQ</sequence>
<accession>A0AAV5NU08</accession>
<evidence type="ECO:0000256" key="1">
    <source>
        <dbReference type="ARBA" id="ARBA00001946"/>
    </source>
</evidence>
<keyword evidence="2" id="KW-0479">Metal-binding</keyword>
<organism evidence="6 7">
    <name type="scientific">Vibrio penaeicida</name>
    <dbReference type="NCBI Taxonomy" id="104609"/>
    <lineage>
        <taxon>Bacteria</taxon>
        <taxon>Pseudomonadati</taxon>
        <taxon>Pseudomonadota</taxon>
        <taxon>Gammaproteobacteria</taxon>
        <taxon>Vibrionales</taxon>
        <taxon>Vibrionaceae</taxon>
        <taxon>Vibrio</taxon>
    </lineage>
</organism>
<dbReference type="AlphaFoldDB" id="A0AAV5NU08"/>
<evidence type="ECO:0000256" key="3">
    <source>
        <dbReference type="ARBA" id="ARBA00022801"/>
    </source>
</evidence>
<dbReference type="NCBIfam" id="NF002559">
    <property type="entry name" value="PRK02134.1"/>
    <property type="match status" value="1"/>
</dbReference>
<dbReference type="PANTHER" id="PTHR31609">
    <property type="entry name" value="YDJC DEACETYLASE FAMILY MEMBER"/>
    <property type="match status" value="1"/>
</dbReference>
<reference evidence="7" key="1">
    <citation type="journal article" date="2019" name="Int. J. Syst. Evol. Microbiol.">
        <title>The Global Catalogue of Microorganisms (GCM) 10K type strain sequencing project: providing services to taxonomists for standard genome sequencing and annotation.</title>
        <authorList>
            <consortium name="The Broad Institute Genomics Platform"/>
            <consortium name="The Broad Institute Genome Sequencing Center for Infectious Disease"/>
            <person name="Wu L."/>
            <person name="Ma J."/>
        </authorList>
    </citation>
    <scope>NUCLEOTIDE SEQUENCE [LARGE SCALE GENOMIC DNA]</scope>
    <source>
        <strain evidence="7">NBRC 15640</strain>
    </source>
</reference>
<keyword evidence="4" id="KW-0460">Magnesium</keyword>
<dbReference type="Gene3D" id="3.20.20.370">
    <property type="entry name" value="Glycoside hydrolase/deacetylase"/>
    <property type="match status" value="1"/>
</dbReference>